<dbReference type="PANTHER" id="PTHR45947:SF3">
    <property type="entry name" value="SULFOQUINOVOSYL TRANSFERASE SQD2"/>
    <property type="match status" value="1"/>
</dbReference>
<reference evidence="2 3" key="1">
    <citation type="submission" date="2019-10" db="EMBL/GenBank/DDBJ databases">
        <title>Description of Paenibacillus pedi sp. nov.</title>
        <authorList>
            <person name="Carlier A."/>
            <person name="Qi S."/>
        </authorList>
    </citation>
    <scope>NUCLEOTIDE SEQUENCE [LARGE SCALE GENOMIC DNA]</scope>
    <source>
        <strain evidence="2 3">LMG 31457</strain>
    </source>
</reference>
<accession>A0ABX1ZIV8</accession>
<evidence type="ECO:0000313" key="3">
    <source>
        <dbReference type="Proteomes" id="UP000618579"/>
    </source>
</evidence>
<dbReference type="PANTHER" id="PTHR45947">
    <property type="entry name" value="SULFOQUINOVOSYL TRANSFERASE SQD2"/>
    <property type="match status" value="1"/>
</dbReference>
<dbReference type="Pfam" id="PF00534">
    <property type="entry name" value="Glycos_transf_1"/>
    <property type="match status" value="1"/>
</dbReference>
<evidence type="ECO:0000313" key="2">
    <source>
        <dbReference type="EMBL" id="NOV00012.1"/>
    </source>
</evidence>
<dbReference type="InterPro" id="IPR001296">
    <property type="entry name" value="Glyco_trans_1"/>
</dbReference>
<dbReference type="Proteomes" id="UP000618579">
    <property type="component" value="Unassembled WGS sequence"/>
</dbReference>
<dbReference type="InterPro" id="IPR050194">
    <property type="entry name" value="Glycosyltransferase_grp1"/>
</dbReference>
<gene>
    <name evidence="2" type="ORF">GC097_08285</name>
</gene>
<dbReference type="EMBL" id="WHNZ01000015">
    <property type="protein sequence ID" value="NOV00012.1"/>
    <property type="molecule type" value="Genomic_DNA"/>
</dbReference>
<dbReference type="Gene3D" id="3.40.50.2000">
    <property type="entry name" value="Glycogen Phosphorylase B"/>
    <property type="match status" value="2"/>
</dbReference>
<dbReference type="SUPFAM" id="SSF53756">
    <property type="entry name" value="UDP-Glycosyltransferase/glycogen phosphorylase"/>
    <property type="match status" value="1"/>
</dbReference>
<comment type="caution">
    <text evidence="2">The sequence shown here is derived from an EMBL/GenBank/DDBJ whole genome shotgun (WGS) entry which is preliminary data.</text>
</comment>
<keyword evidence="3" id="KW-1185">Reference proteome</keyword>
<dbReference type="RefSeq" id="WP_171682841.1">
    <property type="nucleotide sequence ID" value="NZ_WHNZ01000015.1"/>
</dbReference>
<proteinExistence type="predicted"/>
<organism evidence="2 3">
    <name type="scientific">Paenibacillus planticolens</name>
    <dbReference type="NCBI Taxonomy" id="2654976"/>
    <lineage>
        <taxon>Bacteria</taxon>
        <taxon>Bacillati</taxon>
        <taxon>Bacillota</taxon>
        <taxon>Bacilli</taxon>
        <taxon>Bacillales</taxon>
        <taxon>Paenibacillaceae</taxon>
        <taxon>Paenibacillus</taxon>
    </lineage>
</organism>
<sequence length="452" mass="51982">MNILHVSLGVPPFRTGGLTKYSVDLMLMQLEKQHKVSLLYPGSYHLGGLGISRKRDFQGINVYEIINPLLVPLLGGIKEPESFRKSVNIQVYLKFLSDIRPETIHFHTLQGIHKEFLQAAKKLGIRIIYTTHDYFGICPKVNLMDHLGNICNNYDAGEKCINCNANGYSTLKILAMQSELYRFVKDTSIMRKIRQREKSKNDHIIYEKESAVLTELNETHANKYVDLRNYYLEMFSLIDIFHFNSSTAKSEFEKYLNIQGKVIPITHNDIHDSRVSRQYDNNKPLQIAYLGPVDRYKGFYFLQNSLNELKGGNWHLHIYGDSAKADVDSDSNHYTFHGRYQHADLSSIFKKIDILIVPSIWKETFGFIGLEALSHGVPIMISEHVGLQDIITHGETGIIFKADEKELSEQISAIIENREILSKMNKNILNHDFVFSMQQHTNQMIDFYTTGV</sequence>
<protein>
    <submittedName>
        <fullName evidence="2">Glycosyltransferase</fullName>
    </submittedName>
</protein>
<evidence type="ECO:0000259" key="1">
    <source>
        <dbReference type="Pfam" id="PF00534"/>
    </source>
</evidence>
<name>A0ABX1ZIV8_9BACL</name>
<feature type="domain" description="Glycosyl transferase family 1" evidence="1">
    <location>
        <begin position="281"/>
        <end position="428"/>
    </location>
</feature>